<protein>
    <submittedName>
        <fullName evidence="1">Uncharacterized protein</fullName>
    </submittedName>
</protein>
<keyword evidence="2" id="KW-1185">Reference proteome</keyword>
<dbReference type="Proteomes" id="UP000027219">
    <property type="component" value="Unassembled WGS sequence"/>
</dbReference>
<dbReference type="RefSeq" id="WP_032549381.1">
    <property type="nucleotide sequence ID" value="NZ_JFFR01000002.1"/>
</dbReference>
<gene>
    <name evidence="1" type="ORF">VFDL14_06380</name>
</gene>
<reference evidence="1 2" key="1">
    <citation type="submission" date="2014-02" db="EMBL/GenBank/DDBJ databases">
        <title>Vibrio fortis Dalian14 Genome Sequencing.</title>
        <authorList>
            <person name="Wang Y."/>
            <person name="Song L."/>
            <person name="Liu G."/>
            <person name="Ding J."/>
        </authorList>
    </citation>
    <scope>NUCLEOTIDE SEQUENCE [LARGE SCALE GENOMIC DNA]</scope>
    <source>
        <strain evidence="1 2">Dalian14</strain>
    </source>
</reference>
<dbReference type="OrthoDB" id="6199498at2"/>
<comment type="caution">
    <text evidence="1">The sequence shown here is derived from an EMBL/GenBank/DDBJ whole genome shotgun (WGS) entry which is preliminary data.</text>
</comment>
<sequence>MTELHYRFPTIGEVVRELFNAAGILPQKKDETSVIGGEKHKKAIQKSLARLASENSKISTQLEELLSIFGEIVFELVDDPRVTLAIMASIEDALDQYRDLVRLDGTYLSFPETIKWVVQHRLIDRVLTSLFKNSLAFDVNASGLSLPEEKFWWLPEVNFDAKGETVQFPITKVWQWIYSSQGLSQIRFHNPAQGDISYQTNKQLIEKYKRYERNLENAQRWTSGQQLPSTHALSKALNDSIEALAEIGDERYSRDITPNQVNAYRVALFLGRFTTYCFKSVQNAYGDDYLHQLVIGFKKQYRRFDRETCHYRVVAQECVSNMDVLALERQDYWYSAVMELWWLRADKIKWGSQGINYNMDSKGTSRIEQFKKLIARIGPAMTYSLVKHHENPTNDLVPSDFPRLLDEGLKLKREATSLSEIDEYKNRVEIAGLGKMLCWLVEWCKAIFHYRNEDYQNAHPHFKRAFSLARYSAGQEQYLLVNQYIESSAKADNYREFKKAVAWASYLGIKVRWLRGMKDPESEDSLRTVYAFMKTARYWQL</sequence>
<accession>A0A066UU71</accession>
<evidence type="ECO:0000313" key="2">
    <source>
        <dbReference type="Proteomes" id="UP000027219"/>
    </source>
</evidence>
<dbReference type="EMBL" id="JFFR01000002">
    <property type="protein sequence ID" value="KDN30640.1"/>
    <property type="molecule type" value="Genomic_DNA"/>
</dbReference>
<evidence type="ECO:0000313" key="1">
    <source>
        <dbReference type="EMBL" id="KDN30640.1"/>
    </source>
</evidence>
<name>A0A066UU71_9VIBR</name>
<organism evidence="1 2">
    <name type="scientific">Vibrio fortis</name>
    <dbReference type="NCBI Taxonomy" id="212667"/>
    <lineage>
        <taxon>Bacteria</taxon>
        <taxon>Pseudomonadati</taxon>
        <taxon>Pseudomonadota</taxon>
        <taxon>Gammaproteobacteria</taxon>
        <taxon>Vibrionales</taxon>
        <taxon>Vibrionaceae</taxon>
        <taxon>Vibrio</taxon>
    </lineage>
</organism>
<dbReference type="AlphaFoldDB" id="A0A066UU71"/>
<proteinExistence type="predicted"/>